<dbReference type="AlphaFoldDB" id="A0AAE3ZX99"/>
<dbReference type="GO" id="GO:0016491">
    <property type="term" value="F:oxidoreductase activity"/>
    <property type="evidence" value="ECO:0007669"/>
    <property type="project" value="UniProtKB-KW"/>
</dbReference>
<dbReference type="PANTHER" id="PTHR43364:SF4">
    <property type="entry name" value="NAD(P)-LINKED OXIDOREDUCTASE SUPERFAMILY PROTEIN"/>
    <property type="match status" value="1"/>
</dbReference>
<dbReference type="Gene3D" id="3.20.20.100">
    <property type="entry name" value="NADP-dependent oxidoreductase domain"/>
    <property type="match status" value="1"/>
</dbReference>
<evidence type="ECO:0000256" key="1">
    <source>
        <dbReference type="ARBA" id="ARBA00023002"/>
    </source>
</evidence>
<dbReference type="EMBL" id="JAVDYC010000001">
    <property type="protein sequence ID" value="MDR7327592.1"/>
    <property type="molecule type" value="Genomic_DNA"/>
</dbReference>
<keyword evidence="1" id="KW-0560">Oxidoreductase</keyword>
<dbReference type="InterPro" id="IPR023210">
    <property type="entry name" value="NADP_OxRdtase_dom"/>
</dbReference>
<feature type="domain" description="NADP-dependent oxidoreductase" evidence="2">
    <location>
        <begin position="6"/>
        <end position="241"/>
    </location>
</feature>
<dbReference type="InterPro" id="IPR050523">
    <property type="entry name" value="AKR_Detox_Biosynth"/>
</dbReference>
<sequence>MRTRGKDDVLVVTKTGVALDGDRRRADLSPARIVSRLGRSIDRIGRADLYLSHVFDPGTPVRQWLEVFAQAQQDGRIRAYGVCNVTGAQLAEILGAADDAGLPRPVCVQSSFNLLHRTDESEVLPLVIGEGLAYLPASPLAGGVLSDRYLDGAPVPPGSRIAVAGDLLYAGMHTPENIARVARMRDVARELDVSVAGLALAWLLATPGVTAPIIAPSRSSQWAAVEEALRIGLDEQTRGRLSALFD</sequence>
<name>A0AAE3ZX99_9ACTN</name>
<accession>A0AAE3ZX99</accession>
<evidence type="ECO:0000313" key="4">
    <source>
        <dbReference type="Proteomes" id="UP001183629"/>
    </source>
</evidence>
<organism evidence="3 4">
    <name type="scientific">Catenuloplanes niger</name>
    <dbReference type="NCBI Taxonomy" id="587534"/>
    <lineage>
        <taxon>Bacteria</taxon>
        <taxon>Bacillati</taxon>
        <taxon>Actinomycetota</taxon>
        <taxon>Actinomycetes</taxon>
        <taxon>Micromonosporales</taxon>
        <taxon>Micromonosporaceae</taxon>
        <taxon>Catenuloplanes</taxon>
    </lineage>
</organism>
<dbReference type="Pfam" id="PF00248">
    <property type="entry name" value="Aldo_ket_red"/>
    <property type="match status" value="1"/>
</dbReference>
<dbReference type="InterPro" id="IPR036812">
    <property type="entry name" value="NAD(P)_OxRdtase_dom_sf"/>
</dbReference>
<proteinExistence type="predicted"/>
<comment type="caution">
    <text evidence="3">The sequence shown here is derived from an EMBL/GenBank/DDBJ whole genome shotgun (WGS) entry which is preliminary data.</text>
</comment>
<gene>
    <name evidence="3" type="ORF">J2S44_007842</name>
</gene>
<dbReference type="PANTHER" id="PTHR43364">
    <property type="entry name" value="NADH-SPECIFIC METHYLGLYOXAL REDUCTASE-RELATED"/>
    <property type="match status" value="1"/>
</dbReference>
<evidence type="ECO:0000259" key="2">
    <source>
        <dbReference type="Pfam" id="PF00248"/>
    </source>
</evidence>
<dbReference type="Proteomes" id="UP001183629">
    <property type="component" value="Unassembled WGS sequence"/>
</dbReference>
<evidence type="ECO:0000313" key="3">
    <source>
        <dbReference type="EMBL" id="MDR7327592.1"/>
    </source>
</evidence>
<reference evidence="3 4" key="1">
    <citation type="submission" date="2023-07" db="EMBL/GenBank/DDBJ databases">
        <title>Sequencing the genomes of 1000 actinobacteria strains.</title>
        <authorList>
            <person name="Klenk H.-P."/>
        </authorList>
    </citation>
    <scope>NUCLEOTIDE SEQUENCE [LARGE SCALE GENOMIC DNA]</scope>
    <source>
        <strain evidence="3 4">DSM 44711</strain>
    </source>
</reference>
<protein>
    <submittedName>
        <fullName evidence="3">Aryl-alcohol dehydrogenase-like predicted oxidoreductase</fullName>
    </submittedName>
</protein>
<keyword evidence="4" id="KW-1185">Reference proteome</keyword>
<dbReference type="SUPFAM" id="SSF51430">
    <property type="entry name" value="NAD(P)-linked oxidoreductase"/>
    <property type="match status" value="1"/>
</dbReference>
<dbReference type="GO" id="GO:0005829">
    <property type="term" value="C:cytosol"/>
    <property type="evidence" value="ECO:0007669"/>
    <property type="project" value="TreeGrafter"/>
</dbReference>